<name>A0A4D6GQJ9_HALS9</name>
<dbReference type="InterPro" id="IPR050250">
    <property type="entry name" value="Macrolide_Exporter_MacB"/>
</dbReference>
<keyword evidence="4 7" id="KW-1133">Transmembrane helix</keyword>
<keyword evidence="3 7" id="KW-0812">Transmembrane</keyword>
<dbReference type="InterPro" id="IPR003838">
    <property type="entry name" value="ABC3_permease_C"/>
</dbReference>
<evidence type="ECO:0000256" key="5">
    <source>
        <dbReference type="ARBA" id="ARBA00023136"/>
    </source>
</evidence>
<feature type="domain" description="MacB-like periplasmic core" evidence="9">
    <location>
        <begin position="24"/>
        <end position="217"/>
    </location>
</feature>
<dbReference type="Pfam" id="PF02687">
    <property type="entry name" value="FtsX"/>
    <property type="match status" value="1"/>
</dbReference>
<evidence type="ECO:0000256" key="2">
    <source>
        <dbReference type="ARBA" id="ARBA00022475"/>
    </source>
</evidence>
<proteinExistence type="inferred from homology"/>
<dbReference type="PANTHER" id="PTHR30572:SF4">
    <property type="entry name" value="ABC TRANSPORTER PERMEASE YTRF"/>
    <property type="match status" value="1"/>
</dbReference>
<evidence type="ECO:0000313" key="11">
    <source>
        <dbReference type="Proteomes" id="UP000296216"/>
    </source>
</evidence>
<evidence type="ECO:0000256" key="6">
    <source>
        <dbReference type="ARBA" id="ARBA00038076"/>
    </source>
</evidence>
<accession>A0A4D6GQJ9</accession>
<dbReference type="EMBL" id="CP038631">
    <property type="protein sequence ID" value="QCC43965.1"/>
    <property type="molecule type" value="Genomic_DNA"/>
</dbReference>
<reference evidence="10 11" key="1">
    <citation type="journal article" date="2019" name="Microbiol. Resour. Announc.">
        <title>The Genome Sequence of the Halobacterium salinarum Type Strain Is Closely Related to That of Laboratory Strains NRC-1 and R1.</title>
        <authorList>
            <person name="Pfeiffer F."/>
            <person name="Marchfelder A."/>
            <person name="Habermann B."/>
            <person name="Dyall-Smith M.L."/>
        </authorList>
    </citation>
    <scope>NUCLEOTIDE SEQUENCE [LARGE SCALE GENOMIC DNA]</scope>
    <source>
        <strain evidence="11">ATCC 33171 / DSM 3754 / JCM 8978 / NBRC 102687 / NCIMB 764 / 91-R6</strain>
    </source>
</reference>
<evidence type="ECO:0000313" key="10">
    <source>
        <dbReference type="EMBL" id="QCC43965.1"/>
    </source>
</evidence>
<dbReference type="Pfam" id="PF12704">
    <property type="entry name" value="MacB_PCD"/>
    <property type="match status" value="1"/>
</dbReference>
<evidence type="ECO:0000259" key="9">
    <source>
        <dbReference type="Pfam" id="PF12704"/>
    </source>
</evidence>
<feature type="transmembrane region" description="Helical" evidence="7">
    <location>
        <begin position="347"/>
        <end position="367"/>
    </location>
</feature>
<evidence type="ECO:0000256" key="7">
    <source>
        <dbReference type="SAM" id="Phobius"/>
    </source>
</evidence>
<keyword evidence="2" id="KW-1003">Cell membrane</keyword>
<keyword evidence="5 7" id="KW-0472">Membrane</keyword>
<comment type="subcellular location">
    <subcellularLocation>
        <location evidence="1">Cell membrane</location>
        <topology evidence="1">Multi-pass membrane protein</topology>
    </subcellularLocation>
</comment>
<dbReference type="GO" id="GO:0022857">
    <property type="term" value="F:transmembrane transporter activity"/>
    <property type="evidence" value="ECO:0007669"/>
    <property type="project" value="TreeGrafter"/>
</dbReference>
<feature type="domain" description="ABC3 transporter permease C-terminal" evidence="8">
    <location>
        <begin position="257"/>
        <end position="374"/>
    </location>
</feature>
<protein>
    <submittedName>
        <fullName evidence="10">ABC-type transport system permease protein (Probable substrate macrolides)</fullName>
    </submittedName>
</protein>
<evidence type="ECO:0000259" key="8">
    <source>
        <dbReference type="Pfam" id="PF02687"/>
    </source>
</evidence>
<dbReference type="AlphaFoldDB" id="A0A4D6GQJ9"/>
<feature type="transmembrane region" description="Helical" evidence="7">
    <location>
        <begin position="297"/>
        <end position="327"/>
    </location>
</feature>
<dbReference type="GO" id="GO:0005886">
    <property type="term" value="C:plasma membrane"/>
    <property type="evidence" value="ECO:0007669"/>
    <property type="project" value="UniProtKB-SubCell"/>
</dbReference>
<dbReference type="Proteomes" id="UP000296216">
    <property type="component" value="Chromosome"/>
</dbReference>
<gene>
    <name evidence="10" type="ORF">HBSAL_01090</name>
</gene>
<feature type="transmembrane region" description="Helical" evidence="7">
    <location>
        <begin position="252"/>
        <end position="276"/>
    </location>
</feature>
<organism evidence="10 11">
    <name type="scientific">Halobacterium salinarum (strain ATCC 33171 / DSM 3754 / JCM 8978 / NBRC 102687 / NCIMB 764 / 91-R6)</name>
    <dbReference type="NCBI Taxonomy" id="2597657"/>
    <lineage>
        <taxon>Archaea</taxon>
        <taxon>Methanobacteriati</taxon>
        <taxon>Methanobacteriota</taxon>
        <taxon>Stenosarchaea group</taxon>
        <taxon>Halobacteria</taxon>
        <taxon>Halobacteriales</taxon>
        <taxon>Halobacteriaceae</taxon>
        <taxon>Halobacterium</taxon>
    </lineage>
</organism>
<dbReference type="InterPro" id="IPR025857">
    <property type="entry name" value="MacB_PCD"/>
</dbReference>
<evidence type="ECO:0000256" key="1">
    <source>
        <dbReference type="ARBA" id="ARBA00004651"/>
    </source>
</evidence>
<evidence type="ECO:0000256" key="3">
    <source>
        <dbReference type="ARBA" id="ARBA00022692"/>
    </source>
</evidence>
<evidence type="ECO:0000256" key="4">
    <source>
        <dbReference type="ARBA" id="ARBA00022989"/>
    </source>
</evidence>
<dbReference type="PANTHER" id="PTHR30572">
    <property type="entry name" value="MEMBRANE COMPONENT OF TRANSPORTER-RELATED"/>
    <property type="match status" value="1"/>
</dbReference>
<sequence>MSVLARFPSVLMAWRNLGRNRVRTALAALGIVIGVISIASMGMASAAINQQASAQLGDLGNKVSVSAGEDAEENGVTQTQVERIDDLVSAGTVVEQKSDTTSLSSRADTVDVVTVTAVTEVAEPYNITSANPPETLHSGALLTNQTAETLGLGVGDPVKYDGSLYRIRGIITTTSRFGGFAELVVPLSAMADRDEYDTVDIYADSGSDAARIADRLDSEFNSYGRTEEKILEIRSTSDAREGVNKFMRTLKLGLLGIGSISLLVASVAILNVMLMSTIERRGEIGVLRAVGIRRGEVLRMILTEAMFLGAVGGLVGSLASLGVGAFIFDKITQNAMDVLVWPSSKYLVYGFLFAVFASLLSGLYPAWKAANDPPVEALGE</sequence>
<comment type="similarity">
    <text evidence="6">Belongs to the ABC-4 integral membrane protein family.</text>
</comment>